<dbReference type="PANTHER" id="PTHR45339:SF1">
    <property type="entry name" value="HYBRID SIGNAL TRANSDUCTION HISTIDINE KINASE J"/>
    <property type="match status" value="1"/>
</dbReference>
<dbReference type="PATRIC" id="fig|345309.4.peg.1777"/>
<evidence type="ECO:0000256" key="5">
    <source>
        <dbReference type="ARBA" id="ARBA00022777"/>
    </source>
</evidence>
<feature type="domain" description="Response regulatory" evidence="11">
    <location>
        <begin position="1015"/>
        <end position="1137"/>
    </location>
</feature>
<dbReference type="SUPFAM" id="SSF55874">
    <property type="entry name" value="ATPase domain of HSP90 chaperone/DNA topoisomerase II/histidine kinase"/>
    <property type="match status" value="1"/>
</dbReference>
<evidence type="ECO:0000256" key="2">
    <source>
        <dbReference type="ARBA" id="ARBA00012438"/>
    </source>
</evidence>
<dbReference type="PANTHER" id="PTHR45339">
    <property type="entry name" value="HYBRID SIGNAL TRANSDUCTION HISTIDINE KINASE J"/>
    <property type="match status" value="1"/>
</dbReference>
<dbReference type="InterPro" id="IPR003018">
    <property type="entry name" value="GAF"/>
</dbReference>
<dbReference type="CDD" id="cd17546">
    <property type="entry name" value="REC_hyHK_CKI1_RcsC-like"/>
    <property type="match status" value="1"/>
</dbReference>
<dbReference type="AlphaFoldDB" id="A0A0F3KQU3"/>
<dbReference type="InterPro" id="IPR029016">
    <property type="entry name" value="GAF-like_dom_sf"/>
</dbReference>
<keyword evidence="9" id="KW-1133">Transmembrane helix</keyword>
<dbReference type="Pfam" id="PF00512">
    <property type="entry name" value="HisKA"/>
    <property type="match status" value="1"/>
</dbReference>
<dbReference type="InterPro" id="IPR001789">
    <property type="entry name" value="Sig_transdc_resp-reg_receiver"/>
</dbReference>
<comment type="caution">
    <text evidence="12">The sequence shown here is derived from an EMBL/GenBank/DDBJ whole genome shotgun (WGS) entry which is preliminary data.</text>
</comment>
<feature type="modified residue" description="4-aspartylphosphate" evidence="7">
    <location>
        <position position="1070"/>
    </location>
</feature>
<organism evidence="12 13">
    <name type="scientific">Luteibacter yeojuensis</name>
    <dbReference type="NCBI Taxonomy" id="345309"/>
    <lineage>
        <taxon>Bacteria</taxon>
        <taxon>Pseudomonadati</taxon>
        <taxon>Pseudomonadota</taxon>
        <taxon>Gammaproteobacteria</taxon>
        <taxon>Lysobacterales</taxon>
        <taxon>Rhodanobacteraceae</taxon>
        <taxon>Luteibacter</taxon>
    </lineage>
</organism>
<feature type="transmembrane region" description="Helical" evidence="9">
    <location>
        <begin position="20"/>
        <end position="40"/>
    </location>
</feature>
<feature type="transmembrane region" description="Helical" evidence="9">
    <location>
        <begin position="193"/>
        <end position="215"/>
    </location>
</feature>
<accession>A0A0F3KQU3</accession>
<name>A0A0F3KQU3_9GAMM</name>
<dbReference type="Gene3D" id="3.30.450.40">
    <property type="match status" value="1"/>
</dbReference>
<dbReference type="InterPro" id="IPR036890">
    <property type="entry name" value="HATPase_C_sf"/>
</dbReference>
<feature type="modified residue" description="4-aspartylphosphate" evidence="7">
    <location>
        <position position="796"/>
    </location>
</feature>
<dbReference type="EC" id="2.7.13.3" evidence="2"/>
<comment type="catalytic activity">
    <reaction evidence="1">
        <text>ATP + protein L-histidine = ADP + protein N-phospho-L-histidine.</text>
        <dbReference type="EC" id="2.7.13.3"/>
    </reaction>
</comment>
<evidence type="ECO:0000256" key="6">
    <source>
        <dbReference type="ARBA" id="ARBA00023012"/>
    </source>
</evidence>
<keyword evidence="13" id="KW-1185">Reference proteome</keyword>
<dbReference type="PROSITE" id="PS50110">
    <property type="entry name" value="RESPONSE_REGULATORY"/>
    <property type="match status" value="3"/>
</dbReference>
<dbReference type="Pfam" id="PF00072">
    <property type="entry name" value="Response_reg"/>
    <property type="match status" value="3"/>
</dbReference>
<dbReference type="CDD" id="cd19410">
    <property type="entry name" value="HK9-like_sensor"/>
    <property type="match status" value="1"/>
</dbReference>
<evidence type="ECO:0000313" key="13">
    <source>
        <dbReference type="Proteomes" id="UP000033651"/>
    </source>
</evidence>
<dbReference type="SMART" id="SM00448">
    <property type="entry name" value="REC"/>
    <property type="match status" value="3"/>
</dbReference>
<dbReference type="SUPFAM" id="SSF55781">
    <property type="entry name" value="GAF domain-like"/>
    <property type="match status" value="1"/>
</dbReference>
<dbReference type="InterPro" id="IPR003594">
    <property type="entry name" value="HATPase_dom"/>
</dbReference>
<gene>
    <name evidence="12" type="ORF">VI08_12170</name>
</gene>
<feature type="modified residue" description="4-aspartylphosphate" evidence="7">
    <location>
        <position position="918"/>
    </location>
</feature>
<dbReference type="SMART" id="SM00388">
    <property type="entry name" value="HisKA"/>
    <property type="match status" value="1"/>
</dbReference>
<reference evidence="12 13" key="1">
    <citation type="submission" date="2015-03" db="EMBL/GenBank/DDBJ databases">
        <title>Draft genome sequence of Luteibacter yeojuensis strain SU11.</title>
        <authorList>
            <person name="Sulaiman J."/>
            <person name="Priya K."/>
            <person name="Chan K.-G."/>
        </authorList>
    </citation>
    <scope>NUCLEOTIDE SEQUENCE [LARGE SCALE GENOMIC DNA]</scope>
    <source>
        <strain evidence="12 13">SU11</strain>
    </source>
</reference>
<evidence type="ECO:0000256" key="1">
    <source>
        <dbReference type="ARBA" id="ARBA00000085"/>
    </source>
</evidence>
<dbReference type="InterPro" id="IPR004358">
    <property type="entry name" value="Sig_transdc_His_kin-like_C"/>
</dbReference>
<evidence type="ECO:0000313" key="12">
    <source>
        <dbReference type="EMBL" id="KJV32489.1"/>
    </source>
</evidence>
<keyword evidence="6" id="KW-0902">Two-component regulatory system</keyword>
<dbReference type="SMART" id="SM00387">
    <property type="entry name" value="HATPase_c"/>
    <property type="match status" value="1"/>
</dbReference>
<dbReference type="InterPro" id="IPR011006">
    <property type="entry name" value="CheY-like_superfamily"/>
</dbReference>
<keyword evidence="5 12" id="KW-0418">Kinase</keyword>
<keyword evidence="4" id="KW-0808">Transferase</keyword>
<dbReference type="PRINTS" id="PR00344">
    <property type="entry name" value="BCTRLSENSOR"/>
</dbReference>
<dbReference type="CDD" id="cd00082">
    <property type="entry name" value="HisKA"/>
    <property type="match status" value="1"/>
</dbReference>
<dbReference type="GO" id="GO:0000155">
    <property type="term" value="F:phosphorelay sensor kinase activity"/>
    <property type="evidence" value="ECO:0007669"/>
    <property type="project" value="InterPro"/>
</dbReference>
<evidence type="ECO:0000256" key="7">
    <source>
        <dbReference type="PROSITE-ProRule" id="PRU00169"/>
    </source>
</evidence>
<dbReference type="Pfam" id="PF02518">
    <property type="entry name" value="HATPase_c"/>
    <property type="match status" value="1"/>
</dbReference>
<keyword evidence="9" id="KW-0812">Transmembrane</keyword>
<dbReference type="Proteomes" id="UP000033651">
    <property type="component" value="Unassembled WGS sequence"/>
</dbReference>
<dbReference type="RefSeq" id="WP_045829854.1">
    <property type="nucleotide sequence ID" value="NZ_JZRB01000025.1"/>
</dbReference>
<feature type="coiled-coil region" evidence="8">
    <location>
        <begin position="388"/>
        <end position="453"/>
    </location>
</feature>
<keyword evidence="3 7" id="KW-0597">Phosphoprotein</keyword>
<evidence type="ECO:0000256" key="3">
    <source>
        <dbReference type="ARBA" id="ARBA00022553"/>
    </source>
</evidence>
<feature type="domain" description="Response regulatory" evidence="11">
    <location>
        <begin position="869"/>
        <end position="986"/>
    </location>
</feature>
<dbReference type="FunFam" id="3.30.565.10:FF:000010">
    <property type="entry name" value="Sensor histidine kinase RcsC"/>
    <property type="match status" value="1"/>
</dbReference>
<protein>
    <recommendedName>
        <fullName evidence="2">histidine kinase</fullName>
        <ecNumber evidence="2">2.7.13.3</ecNumber>
    </recommendedName>
</protein>
<dbReference type="SUPFAM" id="SSF47384">
    <property type="entry name" value="Homodimeric domain of signal transducing histidine kinase"/>
    <property type="match status" value="1"/>
</dbReference>
<dbReference type="Pfam" id="PF13185">
    <property type="entry name" value="GAF_2"/>
    <property type="match status" value="1"/>
</dbReference>
<dbReference type="Gene3D" id="1.10.287.130">
    <property type="match status" value="1"/>
</dbReference>
<dbReference type="InterPro" id="IPR036097">
    <property type="entry name" value="HisK_dim/P_sf"/>
</dbReference>
<dbReference type="InterPro" id="IPR007891">
    <property type="entry name" value="CHASE3"/>
</dbReference>
<dbReference type="CDD" id="cd00156">
    <property type="entry name" value="REC"/>
    <property type="match status" value="2"/>
</dbReference>
<feature type="domain" description="Histidine kinase" evidence="10">
    <location>
        <begin position="481"/>
        <end position="701"/>
    </location>
</feature>
<dbReference type="CDD" id="cd16922">
    <property type="entry name" value="HATPase_EvgS-ArcB-TorS-like"/>
    <property type="match status" value="1"/>
</dbReference>
<dbReference type="SUPFAM" id="SSF52172">
    <property type="entry name" value="CheY-like"/>
    <property type="match status" value="3"/>
</dbReference>
<dbReference type="EMBL" id="JZRB01000025">
    <property type="protein sequence ID" value="KJV32489.1"/>
    <property type="molecule type" value="Genomic_DNA"/>
</dbReference>
<dbReference type="Gene3D" id="3.40.50.2300">
    <property type="match status" value="3"/>
</dbReference>
<dbReference type="OrthoDB" id="9810730at2"/>
<dbReference type="Gene3D" id="6.10.250.3150">
    <property type="match status" value="1"/>
</dbReference>
<dbReference type="Pfam" id="PF05227">
    <property type="entry name" value="CHASE3"/>
    <property type="match status" value="1"/>
</dbReference>
<dbReference type="InterPro" id="IPR005467">
    <property type="entry name" value="His_kinase_dom"/>
</dbReference>
<evidence type="ECO:0000259" key="10">
    <source>
        <dbReference type="PROSITE" id="PS50109"/>
    </source>
</evidence>
<evidence type="ECO:0000259" key="11">
    <source>
        <dbReference type="PROSITE" id="PS50110"/>
    </source>
</evidence>
<proteinExistence type="predicted"/>
<dbReference type="Gene3D" id="3.30.565.10">
    <property type="entry name" value="Histidine kinase-like ATPase, C-terminal domain"/>
    <property type="match status" value="1"/>
</dbReference>
<sequence>MTSTTKSRRPYHRAGTDAGAFAALVVVIAFFVGSGILAWANVRTIQDDNALVIRSQETVAGLGDILSSIQDAETGQRGYLLTGSDGYLEPYRTALAVIPARVEAIRAALRSDAGQQARLNELGARVTDKLDELRETIELRRTKGFDAALAVVASDRGKAAMDDIRARLAAMRAVEYEERAQGLAEMETAYRTALASGAGSALLGVGLTVFIALLIRRNNQARAREAWLQQGRLELATAMAGDKDAGGIATAILGFLAGFTQAEAGVLFAAEGGRFSRVGAVGLAPNAAAGNAAVTGSLIGRAVDEKRAIVVADVPAGYVTVGSGLGHAEPRHLVIAPAISDGVVQGVVELGYFGAVGPDVVALLEQASEAIAIALRSAAYRTELGRLLDETRRQSEALQTQQEELRVSNEELEEQTQALRASQHELEEQQAELEQTNAHLADQSRQLESQRDALSVANRAIESKAHEVERASRYKSEFLANMSHELRTPLNSALILSKLLADNAPGTLTEEQVKFARTIHASGTDLLTLINDILDLSKIEAGHVDIHPEPVSVEGLLADLSARLSPLATDKGLSFSVTVEAGCPPVIETDRQRLEQVLKNLLSNALKFTDTGGVTLVARAGRGGHMVFAVADTGIGIAADQQARIFDAFQQADGSISRRYGGTGLGLSISQELARLLGGGITVDSDVGQGSTFTLTVGTKLEAGVARAVAPAPAAATIVPRVPSAVPAVVPSPVVVPVAPMGATGRLILVIEDDAAFAEIVGKLASDMGFRAIFARSAGEALAMAREQLPQAIVLDIGLPDQSGLHVLDILKHDVRTRHIPIHVVSGADHSRTALSLGAVGYLVKPVSREDLAGVLDSLEARLSQRPRRVLVVEDDAVQRDAIRHLLATADVETVGASTAAACLAALAETTFDCVVLDLSLPDTSGFELLETLANEDAYAFPPVIVYTGRVLSTAEEDRLRRYSSSIIIKGAKSPERLLDEVTLFLHQVVGDLPEPQQGMVRAALHRDAVLEGRRLLLVEDDVRNVFALMNVLEPHGCIVTIARNGQEAVDALAQSGANGQAPFELVLMDIMMPVMDGLTAMRTIRQEPRFDKLPIIALTAKAMPDDQQQALAAGASDYVAKPLDVDKLLSLIRVWLADRGS</sequence>
<keyword evidence="8" id="KW-0175">Coiled coil</keyword>
<keyword evidence="9" id="KW-0472">Membrane</keyword>
<dbReference type="PROSITE" id="PS50109">
    <property type="entry name" value="HIS_KIN"/>
    <property type="match status" value="1"/>
</dbReference>
<evidence type="ECO:0000256" key="9">
    <source>
        <dbReference type="SAM" id="Phobius"/>
    </source>
</evidence>
<feature type="domain" description="Response regulatory" evidence="11">
    <location>
        <begin position="747"/>
        <end position="860"/>
    </location>
</feature>
<evidence type="ECO:0000256" key="8">
    <source>
        <dbReference type="SAM" id="Coils"/>
    </source>
</evidence>
<dbReference type="InterPro" id="IPR003661">
    <property type="entry name" value="HisK_dim/P_dom"/>
</dbReference>
<evidence type="ECO:0000256" key="4">
    <source>
        <dbReference type="ARBA" id="ARBA00022679"/>
    </source>
</evidence>